<feature type="active site" description="Proton donor" evidence="3">
    <location>
        <position position="116"/>
    </location>
</feature>
<dbReference type="GO" id="GO:0046872">
    <property type="term" value="F:metal ion binding"/>
    <property type="evidence" value="ECO:0007669"/>
    <property type="project" value="UniProtKB-KW"/>
</dbReference>
<organism evidence="9 10">
    <name type="scientific">Deinococcus radiophilus</name>
    <dbReference type="NCBI Taxonomy" id="32062"/>
    <lineage>
        <taxon>Bacteria</taxon>
        <taxon>Thermotogati</taxon>
        <taxon>Deinococcota</taxon>
        <taxon>Deinococci</taxon>
        <taxon>Deinococcales</taxon>
        <taxon>Deinococcaceae</taxon>
        <taxon>Deinococcus</taxon>
    </lineage>
</organism>
<evidence type="ECO:0000256" key="3">
    <source>
        <dbReference type="PIRSR" id="PIRSR000106-1"/>
    </source>
</evidence>
<dbReference type="InterPro" id="IPR037062">
    <property type="entry name" value="Malic_N_dom_sf"/>
</dbReference>
<evidence type="ECO:0000313" key="9">
    <source>
        <dbReference type="EMBL" id="RTR25530.1"/>
    </source>
</evidence>
<feature type="binding site" evidence="4">
    <location>
        <position position="430"/>
    </location>
    <ligand>
        <name>(S)-malate</name>
        <dbReference type="ChEBI" id="CHEBI:15589"/>
    </ligand>
</feature>
<reference evidence="9 10" key="1">
    <citation type="submission" date="2018-12" db="EMBL/GenBank/DDBJ databases">
        <title>Deinococcus radiophilus ATCC 27603 genome sequencing and assembly.</title>
        <authorList>
            <person name="Maclea K.S."/>
            <person name="Maynard C.R."/>
        </authorList>
    </citation>
    <scope>NUCLEOTIDE SEQUENCE [LARGE SCALE GENOMIC DNA]</scope>
    <source>
        <strain evidence="9 10">ATCC 27603</strain>
    </source>
</reference>
<sequence>MPQTENLTSYYDIKQDEDGGRYVEVHVTGFPLLQIPLLNKSTGFSREERRELGIEGLVPPHTNTLEEQKARTYRAYGRLTSDLERHEFLRALQDRNEVLFYALFLDHLEEMLPVLYTPTVGEAVKNFSGIYRYPRGLAVSTDDIDHVSEVLDNVPLNDVRMIVATDSSAILGLGDQGFGGMAISIGKLSLYVAGGGLGLDKTLPVELDVGTDREDLLADPLYLGQHHRRLTGREYDEFLDHFVEAVAERYPQAIIQWEDFSRATAFRVLERFRRVIPSFNDDIQGTGAMAVAGLISAARQKGERLADQVFVVAGNGAGGIGVAGMIRQGLLREGLSEQEVQQRLFVITKEGLLVEGHGYEADEFQRPFIQPREAVADWGAGEQPSLLDTVRCAGATALLGLTGAAGLFSEDVIRAMHRNTARPIVFPLSNPTSHIEAHPADLLAWTDGGAIIATGSPFSPVTYGGREYRVGQGNNAFIFPGLGFGAVMSRAREITGGMVMEAAQTLADFTAAQGGPGAIFPHIEQLREVSQQVAVRVARQAVREGVSAERRIRNLTDAELTEFIQRHQWTPEYLPYRCAPDARPARGL</sequence>
<keyword evidence="10" id="KW-1185">Reference proteome</keyword>
<dbReference type="NCBIfam" id="NF010052">
    <property type="entry name" value="PRK13529.1"/>
    <property type="match status" value="1"/>
</dbReference>
<feature type="domain" description="Malic enzyme N-terminal" evidence="8">
    <location>
        <begin position="93"/>
        <end position="273"/>
    </location>
</feature>
<feature type="binding site" evidence="5">
    <location>
        <position position="282"/>
    </location>
    <ligand>
        <name>a divalent metal cation</name>
        <dbReference type="ChEBI" id="CHEBI:60240"/>
    </ligand>
</feature>
<dbReference type="RefSeq" id="WP_126352698.1">
    <property type="nucleotide sequence ID" value="NZ_CP086380.1"/>
</dbReference>
<comment type="cofactor">
    <cofactor evidence="5">
        <name>Mg(2+)</name>
        <dbReference type="ChEBI" id="CHEBI:18420"/>
    </cofactor>
    <cofactor evidence="5">
        <name>Mn(2+)</name>
        <dbReference type="ChEBI" id="CHEBI:29035"/>
    </cofactor>
    <text evidence="5">Divalent metal cations. Prefers magnesium or manganese.</text>
</comment>
<feature type="domain" description="Malic enzyme NAD-binding" evidence="7">
    <location>
        <begin position="283"/>
        <end position="542"/>
    </location>
</feature>
<name>A0A3S0KFF7_9DEIO</name>
<feature type="binding site" evidence="4">
    <location>
        <position position="474"/>
    </location>
    <ligand>
        <name>(S)-malate</name>
        <dbReference type="ChEBI" id="CHEBI:15589"/>
    </ligand>
</feature>
<proteinExistence type="inferred from homology"/>
<accession>A0A3S0KFF7</accession>
<feature type="active site" description="Proton acceptor" evidence="3">
    <location>
        <position position="187"/>
    </location>
</feature>
<comment type="caution">
    <text evidence="9">The sequence shown here is derived from an EMBL/GenBank/DDBJ whole genome shotgun (WGS) entry which is preliminary data.</text>
</comment>
<protein>
    <submittedName>
        <fullName evidence="9">NAD-dependent malic enzyme</fullName>
    </submittedName>
</protein>
<dbReference type="SUPFAM" id="SSF53223">
    <property type="entry name" value="Aminoacid dehydrogenase-like, N-terminal domain"/>
    <property type="match status" value="1"/>
</dbReference>
<dbReference type="GO" id="GO:0006108">
    <property type="term" value="P:malate metabolic process"/>
    <property type="evidence" value="ECO:0007669"/>
    <property type="project" value="TreeGrafter"/>
</dbReference>
<dbReference type="InterPro" id="IPR012301">
    <property type="entry name" value="Malic_N_dom"/>
</dbReference>
<dbReference type="InterPro" id="IPR036291">
    <property type="entry name" value="NAD(P)-bd_dom_sf"/>
</dbReference>
<feature type="binding site" evidence="5">
    <location>
        <position position="259"/>
    </location>
    <ligand>
        <name>a divalent metal cation</name>
        <dbReference type="ChEBI" id="CHEBI:60240"/>
    </ligand>
</feature>
<evidence type="ECO:0000259" key="7">
    <source>
        <dbReference type="SMART" id="SM00919"/>
    </source>
</evidence>
<evidence type="ECO:0000256" key="1">
    <source>
        <dbReference type="ARBA" id="ARBA00008785"/>
    </source>
</evidence>
<comment type="similarity">
    <text evidence="1 6">Belongs to the malic enzymes family.</text>
</comment>
<dbReference type="EMBL" id="RXPE01000025">
    <property type="protein sequence ID" value="RTR25530.1"/>
    <property type="molecule type" value="Genomic_DNA"/>
</dbReference>
<evidence type="ECO:0000256" key="2">
    <source>
        <dbReference type="ARBA" id="ARBA00023027"/>
    </source>
</evidence>
<dbReference type="Pfam" id="PF00390">
    <property type="entry name" value="malic"/>
    <property type="match status" value="1"/>
</dbReference>
<dbReference type="Proteomes" id="UP000277766">
    <property type="component" value="Unassembled WGS sequence"/>
</dbReference>
<dbReference type="PRINTS" id="PR00072">
    <property type="entry name" value="MALOXRDTASE"/>
</dbReference>
<dbReference type="SMART" id="SM01274">
    <property type="entry name" value="malic"/>
    <property type="match status" value="1"/>
</dbReference>
<dbReference type="GO" id="GO:0016616">
    <property type="term" value="F:oxidoreductase activity, acting on the CH-OH group of donors, NAD or NADP as acceptor"/>
    <property type="evidence" value="ECO:0007669"/>
    <property type="project" value="InterPro"/>
</dbReference>
<dbReference type="GO" id="GO:0051287">
    <property type="term" value="F:NAD binding"/>
    <property type="evidence" value="ECO:0007669"/>
    <property type="project" value="InterPro"/>
</dbReference>
<gene>
    <name evidence="9" type="ORF">EJ104_10365</name>
</gene>
<dbReference type="OrthoDB" id="3314528at2"/>
<dbReference type="PANTHER" id="PTHR23406">
    <property type="entry name" value="MALIC ENZYME-RELATED"/>
    <property type="match status" value="1"/>
</dbReference>
<feature type="binding site" evidence="5">
    <location>
        <position position="258"/>
    </location>
    <ligand>
        <name>a divalent metal cation</name>
        <dbReference type="ChEBI" id="CHEBI:60240"/>
    </ligand>
</feature>
<dbReference type="Pfam" id="PF03949">
    <property type="entry name" value="Malic_M"/>
    <property type="match status" value="1"/>
</dbReference>
<evidence type="ECO:0000256" key="4">
    <source>
        <dbReference type="PIRSR" id="PIRSR000106-2"/>
    </source>
</evidence>
<dbReference type="InterPro" id="IPR012302">
    <property type="entry name" value="Malic_NAD-bd"/>
</dbReference>
<dbReference type="AlphaFoldDB" id="A0A3S0KFF7"/>
<dbReference type="SMART" id="SM00919">
    <property type="entry name" value="Malic_M"/>
    <property type="match status" value="1"/>
</dbReference>
<dbReference type="GO" id="GO:0004470">
    <property type="term" value="F:malic enzyme activity"/>
    <property type="evidence" value="ECO:0007669"/>
    <property type="project" value="InterPro"/>
</dbReference>
<dbReference type="PIRSF" id="PIRSF000106">
    <property type="entry name" value="ME"/>
    <property type="match status" value="1"/>
</dbReference>
<keyword evidence="5 6" id="KW-0479">Metal-binding</keyword>
<dbReference type="PANTHER" id="PTHR23406:SF34">
    <property type="entry name" value="NAD-DEPENDENT MALIC ENZYME, MITOCHONDRIAL"/>
    <property type="match status" value="1"/>
</dbReference>
<keyword evidence="2" id="KW-0520">NAD</keyword>
<evidence type="ECO:0000256" key="6">
    <source>
        <dbReference type="RuleBase" id="RU003427"/>
    </source>
</evidence>
<dbReference type="SUPFAM" id="SSF51735">
    <property type="entry name" value="NAD(P)-binding Rossmann-fold domains"/>
    <property type="match status" value="1"/>
</dbReference>
<evidence type="ECO:0000256" key="5">
    <source>
        <dbReference type="PIRSR" id="PIRSR000106-3"/>
    </source>
</evidence>
<dbReference type="InterPro" id="IPR046346">
    <property type="entry name" value="Aminoacid_DH-like_N_sf"/>
</dbReference>
<dbReference type="Gene3D" id="3.40.50.720">
    <property type="entry name" value="NAD(P)-binding Rossmann-like Domain"/>
    <property type="match status" value="1"/>
</dbReference>
<evidence type="ECO:0000313" key="10">
    <source>
        <dbReference type="Proteomes" id="UP000277766"/>
    </source>
</evidence>
<dbReference type="Gene3D" id="3.40.50.10380">
    <property type="entry name" value="Malic enzyme, N-terminal domain"/>
    <property type="match status" value="1"/>
</dbReference>
<evidence type="ECO:0000259" key="8">
    <source>
        <dbReference type="SMART" id="SM01274"/>
    </source>
</evidence>
<dbReference type="InterPro" id="IPR001891">
    <property type="entry name" value="Malic_OxRdtase"/>
</dbReference>